<feature type="domain" description="Impact N-terminal" evidence="2">
    <location>
        <begin position="27"/>
        <end position="131"/>
    </location>
</feature>
<comment type="similarity">
    <text evidence="1">Belongs to the IMPACT family.</text>
</comment>
<dbReference type="InterPro" id="IPR035647">
    <property type="entry name" value="EFG_III/V"/>
</dbReference>
<dbReference type="NCBIfam" id="TIGR00257">
    <property type="entry name" value="IMPACT_YIGZ"/>
    <property type="match status" value="1"/>
</dbReference>
<evidence type="ECO:0000256" key="1">
    <source>
        <dbReference type="ARBA" id="ARBA00007665"/>
    </source>
</evidence>
<dbReference type="Proteomes" id="UP000003764">
    <property type="component" value="Unassembled WGS sequence"/>
</dbReference>
<dbReference type="InterPro" id="IPR020569">
    <property type="entry name" value="UPF0029_Impact_CS"/>
</dbReference>
<dbReference type="Gene3D" id="3.30.230.30">
    <property type="entry name" value="Impact, N-terminal domain"/>
    <property type="match status" value="1"/>
</dbReference>
<dbReference type="InterPro" id="IPR001498">
    <property type="entry name" value="Impact_N"/>
</dbReference>
<evidence type="ECO:0000313" key="4">
    <source>
        <dbReference type="EMBL" id="EFG49049.1"/>
    </source>
</evidence>
<dbReference type="InterPro" id="IPR015269">
    <property type="entry name" value="UPF0029_Impact_C"/>
</dbReference>
<dbReference type="PANTHER" id="PTHR16301">
    <property type="entry name" value="IMPACT-RELATED"/>
    <property type="match status" value="1"/>
</dbReference>
<dbReference type="InterPro" id="IPR023582">
    <property type="entry name" value="Impact"/>
</dbReference>
<evidence type="ECO:0000259" key="2">
    <source>
        <dbReference type="Pfam" id="PF01205"/>
    </source>
</evidence>
<protein>
    <submittedName>
        <fullName evidence="4">YigZ family protein</fullName>
    </submittedName>
</protein>
<comment type="caution">
    <text evidence="4">The sequence shown here is derived from an EMBL/GenBank/DDBJ whole genome shotgun (WGS) entry which is preliminary data.</text>
</comment>
<dbReference type="Pfam" id="PF01205">
    <property type="entry name" value="Impact_N"/>
    <property type="match status" value="1"/>
</dbReference>
<gene>
    <name evidence="4" type="ORF">HMPREF0061_1633</name>
</gene>
<dbReference type="Gene3D" id="3.30.70.240">
    <property type="match status" value="1"/>
</dbReference>
<keyword evidence="5" id="KW-1185">Reference proteome</keyword>
<sequence>MINKEASQMIEYRTVVAGGGSHEIEVKGSRFICHAQRVFNEDEANAFIQKIRKEHYKATHNCVAFQIGEKNEIQRALDDGEPSGTAGVPMLEVLKQRNLQNIIVIVNRYFGGTKLGAGGLVRAYSSAVSEGLDAIGQVERQLQTQLDIKVAYPITGQLEHWIAESPYSLLDTTYLADVTYHLGVPSDLVDQVQADIVNLTSDQAEFAIGQQIYVDIPISY</sequence>
<organism evidence="4 5">
    <name type="scientific">Aerococcus viridans (strain ATCC 11563 / DSM 20340 / CCUG 4311 / JCM 20461 / NBRC 12219 / NCTC 8251 / M1)</name>
    <dbReference type="NCBI Taxonomy" id="655812"/>
    <lineage>
        <taxon>Bacteria</taxon>
        <taxon>Bacillati</taxon>
        <taxon>Bacillota</taxon>
        <taxon>Bacilli</taxon>
        <taxon>Lactobacillales</taxon>
        <taxon>Aerococcaceae</taxon>
        <taxon>Aerococcus</taxon>
    </lineage>
</organism>
<accession>A0ABN0A764</accession>
<dbReference type="EMBL" id="ADNT01000100">
    <property type="protein sequence ID" value="EFG49049.1"/>
    <property type="molecule type" value="Genomic_DNA"/>
</dbReference>
<dbReference type="PROSITE" id="PS00910">
    <property type="entry name" value="UPF0029"/>
    <property type="match status" value="1"/>
</dbReference>
<dbReference type="InterPro" id="IPR036956">
    <property type="entry name" value="Impact_N_sf"/>
</dbReference>
<dbReference type="SUPFAM" id="SSF54211">
    <property type="entry name" value="Ribosomal protein S5 domain 2-like"/>
    <property type="match status" value="1"/>
</dbReference>
<dbReference type="PANTHER" id="PTHR16301:SF20">
    <property type="entry name" value="IMPACT FAMILY MEMBER YIGZ"/>
    <property type="match status" value="1"/>
</dbReference>
<evidence type="ECO:0000259" key="3">
    <source>
        <dbReference type="Pfam" id="PF09186"/>
    </source>
</evidence>
<reference evidence="4 5" key="1">
    <citation type="submission" date="2010-04" db="EMBL/GenBank/DDBJ databases">
        <authorList>
            <person name="Muzny D."/>
            <person name="Qin X."/>
            <person name="Deng J."/>
            <person name="Jiang H."/>
            <person name="Liu Y."/>
            <person name="Qu J."/>
            <person name="Song X.-Z."/>
            <person name="Zhang L."/>
            <person name="Thornton R."/>
            <person name="Coyle M."/>
            <person name="Francisco L."/>
            <person name="Jackson L."/>
            <person name="Javaid M."/>
            <person name="Korchina V."/>
            <person name="Kovar C."/>
            <person name="Mata R."/>
            <person name="Mathew T."/>
            <person name="Ngo R."/>
            <person name="Nguyen L."/>
            <person name="Nguyen N."/>
            <person name="Okwuonu G."/>
            <person name="Ongeri F."/>
            <person name="Pham C."/>
            <person name="Simmons D."/>
            <person name="Wilczek-Boney K."/>
            <person name="Hale W."/>
            <person name="Jakkamsetti A."/>
            <person name="Pham P."/>
            <person name="Ruth R."/>
            <person name="San Lucas F."/>
            <person name="Warren J."/>
            <person name="Zhang J."/>
            <person name="Zhao Z."/>
            <person name="Zhou C."/>
            <person name="Zhu D."/>
            <person name="Lee S."/>
            <person name="Bess C."/>
            <person name="Blankenburg K."/>
            <person name="Forbes L."/>
            <person name="Fu Q."/>
            <person name="Gubbala S."/>
            <person name="Hirani K."/>
            <person name="Jayaseelan J.C."/>
            <person name="Lara F."/>
            <person name="Munidasa M."/>
            <person name="Palculict T."/>
            <person name="Patil S."/>
            <person name="Pu L.-L."/>
            <person name="Saada N."/>
            <person name="Tang L."/>
            <person name="Weissenberger G."/>
            <person name="Zhu Y."/>
            <person name="Hemphill L."/>
            <person name="Shang Y."/>
            <person name="Youmans B."/>
            <person name="Ayvaz T."/>
            <person name="Ross M."/>
            <person name="Santibanez J."/>
            <person name="Aqrawi P."/>
            <person name="Gross S."/>
            <person name="Joshi V."/>
            <person name="Fowler G."/>
            <person name="Nazareth L."/>
            <person name="Reid J."/>
            <person name="Worley K."/>
            <person name="Petrosino J."/>
            <person name="Highlander S."/>
            <person name="Gibbs R."/>
            <person name="Gibbs R."/>
        </authorList>
    </citation>
    <scope>NUCLEOTIDE SEQUENCE [LARGE SCALE GENOMIC DNA]</scope>
    <source>
        <strain evidence="4 5">ATCC 11563</strain>
    </source>
</reference>
<name>A0ABN0A764_AERVM</name>
<dbReference type="InterPro" id="IPR020568">
    <property type="entry name" value="Ribosomal_Su5_D2-typ_SF"/>
</dbReference>
<proteinExistence type="inferred from homology"/>
<dbReference type="Pfam" id="PF09186">
    <property type="entry name" value="DUF1949"/>
    <property type="match status" value="1"/>
</dbReference>
<dbReference type="InterPro" id="IPR015796">
    <property type="entry name" value="Impact_YigZ-like"/>
</dbReference>
<dbReference type="SUPFAM" id="SSF54980">
    <property type="entry name" value="EF-G C-terminal domain-like"/>
    <property type="match status" value="1"/>
</dbReference>
<evidence type="ECO:0000313" key="5">
    <source>
        <dbReference type="Proteomes" id="UP000003764"/>
    </source>
</evidence>
<feature type="domain" description="UPF0029" evidence="3">
    <location>
        <begin position="148"/>
        <end position="203"/>
    </location>
</feature>